<protein>
    <recommendedName>
        <fullName evidence="4">Single-stranded DNA-binding protein</fullName>
    </recommendedName>
</protein>
<proteinExistence type="predicted"/>
<feature type="region of interest" description="Disordered" evidence="1">
    <location>
        <begin position="110"/>
        <end position="149"/>
    </location>
</feature>
<dbReference type="Proteomes" id="UP000236047">
    <property type="component" value="Unassembled WGS sequence"/>
</dbReference>
<accession>A0A2N8PQU5</accession>
<dbReference type="Gene3D" id="2.40.50.140">
    <property type="entry name" value="Nucleic acid-binding proteins"/>
    <property type="match status" value="1"/>
</dbReference>
<dbReference type="InterPro" id="IPR012340">
    <property type="entry name" value="NA-bd_OB-fold"/>
</dbReference>
<sequence>MSGETVITVKGIVHGAPEKVRIPNGEHVVGFGVISPQREFDHKARLWRDAEPLFVVCYAFGKRGEGVLATLRDGMSIVALGYLTLRDGEGQKPYLRLTAVGPDLGKHHVTVAPDSRPPRPVPCNPRPVPPKPADPPTVHLLPGQEPTDVEPSELIRWWSLAR</sequence>
<dbReference type="EMBL" id="LJSN01000001">
    <property type="protein sequence ID" value="PNE43405.1"/>
    <property type="molecule type" value="Genomic_DNA"/>
</dbReference>
<dbReference type="AlphaFoldDB" id="A0A2N8PQU5"/>
<feature type="compositionally biased region" description="Pro residues" evidence="1">
    <location>
        <begin position="118"/>
        <end position="135"/>
    </location>
</feature>
<comment type="caution">
    <text evidence="2">The sequence shown here is derived from an EMBL/GenBank/DDBJ whole genome shotgun (WGS) entry which is preliminary data.</text>
</comment>
<dbReference type="RefSeq" id="WP_102922294.1">
    <property type="nucleotide sequence ID" value="NZ_LJSN01000001.1"/>
</dbReference>
<evidence type="ECO:0000256" key="1">
    <source>
        <dbReference type="SAM" id="MobiDB-lite"/>
    </source>
</evidence>
<gene>
    <name evidence="2" type="ORF">AOB60_00195</name>
</gene>
<evidence type="ECO:0000313" key="2">
    <source>
        <dbReference type="EMBL" id="PNE43405.1"/>
    </source>
</evidence>
<evidence type="ECO:0000313" key="3">
    <source>
        <dbReference type="Proteomes" id="UP000236047"/>
    </source>
</evidence>
<keyword evidence="3" id="KW-1185">Reference proteome</keyword>
<evidence type="ECO:0008006" key="4">
    <source>
        <dbReference type="Google" id="ProtNLM"/>
    </source>
</evidence>
<dbReference type="SUPFAM" id="SSF50249">
    <property type="entry name" value="Nucleic acid-binding proteins"/>
    <property type="match status" value="1"/>
</dbReference>
<organism evidence="2 3">
    <name type="scientific">Streptomyces noursei</name>
    <name type="common">Streptomyces albulus</name>
    <dbReference type="NCBI Taxonomy" id="1971"/>
    <lineage>
        <taxon>Bacteria</taxon>
        <taxon>Bacillati</taxon>
        <taxon>Actinomycetota</taxon>
        <taxon>Actinomycetes</taxon>
        <taxon>Kitasatosporales</taxon>
        <taxon>Streptomycetaceae</taxon>
        <taxon>Streptomyces</taxon>
    </lineage>
</organism>
<reference evidence="3" key="1">
    <citation type="submission" date="2015-09" db="EMBL/GenBank/DDBJ databases">
        <authorList>
            <person name="Graham D.E."/>
            <person name="Mahan K.M."/>
            <person name="Klingeman D.M."/>
            <person name="Fida T."/>
            <person name="Giannone R.J."/>
            <person name="Hettich R.L."/>
            <person name="Parry R.J."/>
            <person name="Spain J.C."/>
        </authorList>
    </citation>
    <scope>NUCLEOTIDE SEQUENCE [LARGE SCALE GENOMIC DNA]</scope>
    <source>
        <strain evidence="3">JCM 4701</strain>
    </source>
</reference>
<name>A0A2N8PQU5_STRNR</name>